<comment type="caution">
    <text evidence="2">The sequence shown here is derived from an EMBL/GenBank/DDBJ whole genome shotgun (WGS) entry which is preliminary data.</text>
</comment>
<proteinExistence type="predicted"/>
<accession>A0AAV3Z5I9</accession>
<dbReference type="Proteomes" id="UP000735302">
    <property type="component" value="Unassembled WGS sequence"/>
</dbReference>
<organism evidence="2 3">
    <name type="scientific">Plakobranchus ocellatus</name>
    <dbReference type="NCBI Taxonomy" id="259542"/>
    <lineage>
        <taxon>Eukaryota</taxon>
        <taxon>Metazoa</taxon>
        <taxon>Spiralia</taxon>
        <taxon>Lophotrochozoa</taxon>
        <taxon>Mollusca</taxon>
        <taxon>Gastropoda</taxon>
        <taxon>Heterobranchia</taxon>
        <taxon>Euthyneura</taxon>
        <taxon>Panpulmonata</taxon>
        <taxon>Sacoglossa</taxon>
        <taxon>Placobranchoidea</taxon>
        <taxon>Plakobranchidae</taxon>
        <taxon>Plakobranchus</taxon>
    </lineage>
</organism>
<name>A0AAV3Z5I9_9GAST</name>
<dbReference type="AlphaFoldDB" id="A0AAV3Z5I9"/>
<feature type="region of interest" description="Disordered" evidence="1">
    <location>
        <begin position="1"/>
        <end position="28"/>
    </location>
</feature>
<reference evidence="2 3" key="1">
    <citation type="journal article" date="2021" name="Elife">
        <title>Chloroplast acquisition without the gene transfer in kleptoplastic sea slugs, Plakobranchus ocellatus.</title>
        <authorList>
            <person name="Maeda T."/>
            <person name="Takahashi S."/>
            <person name="Yoshida T."/>
            <person name="Shimamura S."/>
            <person name="Takaki Y."/>
            <person name="Nagai Y."/>
            <person name="Toyoda A."/>
            <person name="Suzuki Y."/>
            <person name="Arimoto A."/>
            <person name="Ishii H."/>
            <person name="Satoh N."/>
            <person name="Nishiyama T."/>
            <person name="Hasebe M."/>
            <person name="Maruyama T."/>
            <person name="Minagawa J."/>
            <person name="Obokata J."/>
            <person name="Shigenobu S."/>
        </authorList>
    </citation>
    <scope>NUCLEOTIDE SEQUENCE [LARGE SCALE GENOMIC DNA]</scope>
</reference>
<evidence type="ECO:0000313" key="3">
    <source>
        <dbReference type="Proteomes" id="UP000735302"/>
    </source>
</evidence>
<dbReference type="EMBL" id="BLXT01001969">
    <property type="protein sequence ID" value="GFN89860.1"/>
    <property type="molecule type" value="Genomic_DNA"/>
</dbReference>
<sequence length="85" mass="9297">MGEQHPRLGSHGTDGRAEESKEARGAEEAVGIIILSEGTQWMSDLREQNEIVKLLCTGVPVESVVVKSTEWAHAWTIGLLGDERN</sequence>
<gene>
    <name evidence="2" type="ORF">PoB_001636600</name>
</gene>
<protein>
    <submittedName>
        <fullName evidence="2">Uncharacterized protein</fullName>
    </submittedName>
</protein>
<evidence type="ECO:0000256" key="1">
    <source>
        <dbReference type="SAM" id="MobiDB-lite"/>
    </source>
</evidence>
<evidence type="ECO:0000313" key="2">
    <source>
        <dbReference type="EMBL" id="GFN89860.1"/>
    </source>
</evidence>
<feature type="compositionally biased region" description="Basic and acidic residues" evidence="1">
    <location>
        <begin position="13"/>
        <end position="27"/>
    </location>
</feature>
<keyword evidence="3" id="KW-1185">Reference proteome</keyword>